<dbReference type="EMBL" id="FNLM01000034">
    <property type="protein sequence ID" value="SDU38350.1"/>
    <property type="molecule type" value="Genomic_DNA"/>
</dbReference>
<dbReference type="SUPFAM" id="SSF51261">
    <property type="entry name" value="Duplicated hybrid motif"/>
    <property type="match status" value="1"/>
</dbReference>
<accession>A0A1H2I2H6</accession>
<dbReference type="Gene3D" id="2.70.70.10">
    <property type="entry name" value="Glucose Permease (Domain IIA)"/>
    <property type="match status" value="1"/>
</dbReference>
<dbReference type="Proteomes" id="UP000183180">
    <property type="component" value="Unassembled WGS sequence"/>
</dbReference>
<dbReference type="Pfam" id="PF01551">
    <property type="entry name" value="Peptidase_M23"/>
    <property type="match status" value="1"/>
</dbReference>
<dbReference type="CDD" id="cd12797">
    <property type="entry name" value="M23_peptidase"/>
    <property type="match status" value="1"/>
</dbReference>
<dbReference type="PANTHER" id="PTHR21666">
    <property type="entry name" value="PEPTIDASE-RELATED"/>
    <property type="match status" value="1"/>
</dbReference>
<dbReference type="InterPro" id="IPR016047">
    <property type="entry name" value="M23ase_b-sheet_dom"/>
</dbReference>
<dbReference type="GO" id="GO:0004222">
    <property type="term" value="F:metalloendopeptidase activity"/>
    <property type="evidence" value="ECO:0007669"/>
    <property type="project" value="TreeGrafter"/>
</dbReference>
<name>A0A1H2I2H6_9ACTN</name>
<gene>
    <name evidence="3" type="ORF">SAMN04488548_134825</name>
</gene>
<evidence type="ECO:0000256" key="1">
    <source>
        <dbReference type="ARBA" id="ARBA00022729"/>
    </source>
</evidence>
<organism evidence="3 4">
    <name type="scientific">Gordonia westfalica</name>
    <dbReference type="NCBI Taxonomy" id="158898"/>
    <lineage>
        <taxon>Bacteria</taxon>
        <taxon>Bacillati</taxon>
        <taxon>Actinomycetota</taxon>
        <taxon>Actinomycetes</taxon>
        <taxon>Mycobacteriales</taxon>
        <taxon>Gordoniaceae</taxon>
        <taxon>Gordonia</taxon>
    </lineage>
</organism>
<dbReference type="STRING" id="158898.SAMN04488548_134825"/>
<dbReference type="PANTHER" id="PTHR21666:SF289">
    <property type="entry name" value="L-ALA--D-GLU ENDOPEPTIDASE"/>
    <property type="match status" value="1"/>
</dbReference>
<keyword evidence="1" id="KW-0732">Signal</keyword>
<sequence length="187" mass="19610">MTDPDRPPVRLMGVPNPGSRLALTVSVWLVVMCSTPPAGDAASRPYSAPLSPRPTVVTGFDAPEKRWQPGHRGVDFAAVPGVTVSAAGAGRVRFAGRVAGRPVVSVQHPDGVITTYEPVEATVDEGDHVSRGEPIGTLDAGHPGCPVLACLHWGARRGVGRDAEYLNPLGLLGAVRVRLKPLEKDPP</sequence>
<dbReference type="InterPro" id="IPR011055">
    <property type="entry name" value="Dup_hybrid_motif"/>
</dbReference>
<dbReference type="AlphaFoldDB" id="A0A1H2I2H6"/>
<evidence type="ECO:0000313" key="3">
    <source>
        <dbReference type="EMBL" id="SDU38350.1"/>
    </source>
</evidence>
<reference evidence="3 4" key="1">
    <citation type="submission" date="2016-10" db="EMBL/GenBank/DDBJ databases">
        <authorList>
            <person name="de Groot N.N."/>
        </authorList>
    </citation>
    <scope>NUCLEOTIDE SEQUENCE [LARGE SCALE GENOMIC DNA]</scope>
    <source>
        <strain evidence="3 4">DSM 44215</strain>
    </source>
</reference>
<evidence type="ECO:0000313" key="4">
    <source>
        <dbReference type="Proteomes" id="UP000183180"/>
    </source>
</evidence>
<feature type="domain" description="M23ase beta-sheet core" evidence="2">
    <location>
        <begin position="70"/>
        <end position="157"/>
    </location>
</feature>
<protein>
    <submittedName>
        <fullName evidence="3">Peptidase family M23</fullName>
    </submittedName>
</protein>
<evidence type="ECO:0000259" key="2">
    <source>
        <dbReference type="Pfam" id="PF01551"/>
    </source>
</evidence>
<proteinExistence type="predicted"/>
<dbReference type="InterPro" id="IPR050570">
    <property type="entry name" value="Cell_wall_metabolism_enzyme"/>
</dbReference>